<reference evidence="2 3" key="1">
    <citation type="journal article" date="2015" name="Fungal Genet. Biol.">
        <title>Evolution of novel wood decay mechanisms in Agaricales revealed by the genome sequences of Fistulina hepatica and Cylindrobasidium torrendii.</title>
        <authorList>
            <person name="Floudas D."/>
            <person name="Held B.W."/>
            <person name="Riley R."/>
            <person name="Nagy L.G."/>
            <person name="Koehler G."/>
            <person name="Ransdell A.S."/>
            <person name="Younus H."/>
            <person name="Chow J."/>
            <person name="Chiniquy J."/>
            <person name="Lipzen A."/>
            <person name="Tritt A."/>
            <person name="Sun H."/>
            <person name="Haridas S."/>
            <person name="LaButti K."/>
            <person name="Ohm R.A."/>
            <person name="Kues U."/>
            <person name="Blanchette R.A."/>
            <person name="Grigoriev I.V."/>
            <person name="Minto R.E."/>
            <person name="Hibbett D.S."/>
        </authorList>
    </citation>
    <scope>NUCLEOTIDE SEQUENCE [LARGE SCALE GENOMIC DNA]</scope>
    <source>
        <strain evidence="2 3">FP15055 ss-10</strain>
    </source>
</reference>
<keyword evidence="3" id="KW-1185">Reference proteome</keyword>
<evidence type="ECO:0000256" key="1">
    <source>
        <dbReference type="SAM" id="MobiDB-lite"/>
    </source>
</evidence>
<organism evidence="2 3">
    <name type="scientific">Cylindrobasidium torrendii FP15055 ss-10</name>
    <dbReference type="NCBI Taxonomy" id="1314674"/>
    <lineage>
        <taxon>Eukaryota</taxon>
        <taxon>Fungi</taxon>
        <taxon>Dikarya</taxon>
        <taxon>Basidiomycota</taxon>
        <taxon>Agaricomycotina</taxon>
        <taxon>Agaricomycetes</taxon>
        <taxon>Agaricomycetidae</taxon>
        <taxon>Agaricales</taxon>
        <taxon>Marasmiineae</taxon>
        <taxon>Physalacriaceae</taxon>
        <taxon>Cylindrobasidium</taxon>
    </lineage>
</organism>
<sequence>MLGIRKDTDYFPYPTRTMCFLDILDNLPRLRFSEEQMKMILWVMSECGAHDVPSLNAFRQMQKDLRVTSGIETVTTTSDLGNVFSTNSLSDIVSKEIANPLVSPYFNYYPNDTKGEPITETWQVPGGRWREVPIDMLPPSVLVEGKRYYIHELVELQNGQWVIPQIWITEGRAQKLHADCYYVERLSHNDKVTCRVIDSKIQRFPVAEFRVPHTELLARYKKIYFDGKEFPNSSAVYASQMPNCNRQIDGGEDLFTIWVSLWADDVSGARSKQYQKHYNLYAQTVNLPGKLLQQEYFVHALSASPHASSLEQFKPIAKTIRDSHKTPIPTYNAATRRPCRYRLLGSDLPADNPQQSDESCHIGHQGLCKCRVCMAGGKGGFGEATRENYHEFYAPGPLRNVESIKACVTVEQIRLATFGVASRIAELQKSTGVKDKIAMHWIDILIPKARQLQAANPQRCHTQISNELLVWLSSQTDEPFNPLLNLPFLDPSQDTLVEILHTILLGTEKYGWWNLHSQWSASQQELFTARLQASSTSGLDIPPIRAEYMMQYRNGLIGKHFKTLSQLTVFHLYGIANTLQFNLARALGDLAAVLWIAEIDDMDQYIEDLTIFINNVLDAFADIDPLKILVKVKLHMLVHLPSNIRRRGPAVRFATEIQECFNAIFRLCSVLSNHQAPSRDIAIKLADLERVKHLVSGGFWEENGVWVSAGESVKSLLAMNPTIQSHIGWKEASSWSPGSVRAAAVTKGAKSRTVYSAAATGFLDALNPCRLPVEDPSSIWVAGVRVTALSGDAISLKSWAIFQRLERSLIGQVQGIYLSAGMGSQGPGYLLVQEYELVESLHPKFGMPALVPRSTDGGKLIVLPSSSLQFIINVQHDCEPSGCAKDGVGLRTQERQVSGVTTRTWNHRTDGEHARFVINMHAFHNARRLRRFLPRYMTVPRPLHLNREQRLRSLGADLELMQVAKKAETARKSAATRALNKEKQAAASATQATAMEPRAR</sequence>
<evidence type="ECO:0000313" key="3">
    <source>
        <dbReference type="Proteomes" id="UP000054007"/>
    </source>
</evidence>
<dbReference type="STRING" id="1314674.A0A0D7BNU7"/>
<protein>
    <submittedName>
        <fullName evidence="2">Uncharacterized protein</fullName>
    </submittedName>
</protein>
<dbReference type="AlphaFoldDB" id="A0A0D7BNU7"/>
<evidence type="ECO:0000313" key="2">
    <source>
        <dbReference type="EMBL" id="KIY72157.1"/>
    </source>
</evidence>
<feature type="region of interest" description="Disordered" evidence="1">
    <location>
        <begin position="971"/>
        <end position="1000"/>
    </location>
</feature>
<gene>
    <name evidence="2" type="ORF">CYLTODRAFT_465626</name>
</gene>
<name>A0A0D7BNU7_9AGAR</name>
<feature type="compositionally biased region" description="Low complexity" evidence="1">
    <location>
        <begin position="985"/>
        <end position="994"/>
    </location>
</feature>
<dbReference type="OrthoDB" id="2506088at2759"/>
<dbReference type="PANTHER" id="PTHR31912">
    <property type="entry name" value="IP13529P"/>
    <property type="match status" value="1"/>
</dbReference>
<proteinExistence type="predicted"/>
<accession>A0A0D7BNU7</accession>
<dbReference type="PANTHER" id="PTHR31912:SF34">
    <property type="entry name" value="NOTOCHORD-RELATED PROTEIN"/>
    <property type="match status" value="1"/>
</dbReference>
<dbReference type="Proteomes" id="UP000054007">
    <property type="component" value="Unassembled WGS sequence"/>
</dbReference>
<dbReference type="EMBL" id="KN880446">
    <property type="protein sequence ID" value="KIY72157.1"/>
    <property type="molecule type" value="Genomic_DNA"/>
</dbReference>